<evidence type="ECO:0000313" key="3">
    <source>
        <dbReference type="Proteomes" id="UP000319663"/>
    </source>
</evidence>
<name>A0A507R392_MONPU</name>
<reference evidence="2 3" key="1">
    <citation type="submission" date="2019-06" db="EMBL/GenBank/DDBJ databases">
        <title>Wine fermentation using esterase from Monascus purpureus.</title>
        <authorList>
            <person name="Geng C."/>
            <person name="Zhang Y."/>
        </authorList>
    </citation>
    <scope>NUCLEOTIDE SEQUENCE [LARGE SCALE GENOMIC DNA]</scope>
    <source>
        <strain evidence="2">HQ1</strain>
    </source>
</reference>
<dbReference type="EMBL" id="VIFY01000005">
    <property type="protein sequence ID" value="TQB76977.1"/>
    <property type="molecule type" value="Genomic_DNA"/>
</dbReference>
<proteinExistence type="predicted"/>
<keyword evidence="3" id="KW-1185">Reference proteome</keyword>
<feature type="compositionally biased region" description="Polar residues" evidence="1">
    <location>
        <begin position="1"/>
        <end position="21"/>
    </location>
</feature>
<organism evidence="2 3">
    <name type="scientific">Monascus purpureus</name>
    <name type="common">Red mold</name>
    <name type="synonym">Monascus anka</name>
    <dbReference type="NCBI Taxonomy" id="5098"/>
    <lineage>
        <taxon>Eukaryota</taxon>
        <taxon>Fungi</taxon>
        <taxon>Dikarya</taxon>
        <taxon>Ascomycota</taxon>
        <taxon>Pezizomycotina</taxon>
        <taxon>Eurotiomycetes</taxon>
        <taxon>Eurotiomycetidae</taxon>
        <taxon>Eurotiales</taxon>
        <taxon>Aspergillaceae</taxon>
        <taxon>Monascus</taxon>
    </lineage>
</organism>
<sequence length="135" mass="15002">MRSLQIASHTDLTSPCSTPTATRDPAQHPHLKPLPGVQEAFPQPHTHNVGGADQYRYGSDAISVLLHQSFWRLDDGRAADVEQLDGLDMWVERCEPVLRARLPKSIRTTRVEMFNPSIFTRSSASADALYCSTLS</sequence>
<evidence type="ECO:0000256" key="1">
    <source>
        <dbReference type="SAM" id="MobiDB-lite"/>
    </source>
</evidence>
<gene>
    <name evidence="2" type="ORF">MPDQ_006158</name>
</gene>
<dbReference type="Proteomes" id="UP000319663">
    <property type="component" value="Unassembled WGS sequence"/>
</dbReference>
<protein>
    <submittedName>
        <fullName evidence="2">Uncharacterized protein</fullName>
    </submittedName>
</protein>
<accession>A0A507R392</accession>
<feature type="region of interest" description="Disordered" evidence="1">
    <location>
        <begin position="1"/>
        <end position="46"/>
    </location>
</feature>
<dbReference type="AlphaFoldDB" id="A0A507R392"/>
<comment type="caution">
    <text evidence="2">The sequence shown here is derived from an EMBL/GenBank/DDBJ whole genome shotgun (WGS) entry which is preliminary data.</text>
</comment>
<evidence type="ECO:0000313" key="2">
    <source>
        <dbReference type="EMBL" id="TQB76977.1"/>
    </source>
</evidence>